<keyword evidence="3" id="KW-1185">Reference proteome</keyword>
<dbReference type="Pfam" id="PF13546">
    <property type="entry name" value="DDE_5"/>
    <property type="match status" value="1"/>
</dbReference>
<evidence type="ECO:0000313" key="2">
    <source>
        <dbReference type="EMBL" id="SES26727.1"/>
    </source>
</evidence>
<sequence>MQRLLNAASWDADGVRDDVRDYAVEHLGERDGVLVVDETGFLKKGTGSAGVQRQYSGTAGRTENCQLGVFLAYATSKGRTLIDRELYLPKSWTENRDRCRDAGVPEEVEFATKTVQARQMLARALDAGVPAAWVTADEAYGKDCKFRTWLEQQRIGYVVAVACNQTIPAAGGTSRADALATHAPDDAWKRRSCGDGAKGPRLFDWAVASLPVYEDTAPPG</sequence>
<gene>
    <name evidence="2" type="ORF">SAMN05216188_12916</name>
</gene>
<dbReference type="EMBL" id="FOFR01000029">
    <property type="protein sequence ID" value="SES26727.1"/>
    <property type="molecule type" value="Genomic_DNA"/>
</dbReference>
<name>A0A1H9VZC6_9PSEU</name>
<organism evidence="2 3">
    <name type="scientific">Lentzea xinjiangensis</name>
    <dbReference type="NCBI Taxonomy" id="402600"/>
    <lineage>
        <taxon>Bacteria</taxon>
        <taxon>Bacillati</taxon>
        <taxon>Actinomycetota</taxon>
        <taxon>Actinomycetes</taxon>
        <taxon>Pseudonocardiales</taxon>
        <taxon>Pseudonocardiaceae</taxon>
        <taxon>Lentzea</taxon>
    </lineage>
</organism>
<proteinExistence type="predicted"/>
<keyword evidence="2" id="KW-0540">Nuclease</keyword>
<evidence type="ECO:0000259" key="1">
    <source>
        <dbReference type="Pfam" id="PF13546"/>
    </source>
</evidence>
<dbReference type="InterPro" id="IPR038721">
    <property type="entry name" value="IS701-like_DDE_dom"/>
</dbReference>
<dbReference type="Proteomes" id="UP000199352">
    <property type="component" value="Unassembled WGS sequence"/>
</dbReference>
<feature type="domain" description="Transposase IS701-like DDE" evidence="1">
    <location>
        <begin position="1"/>
        <end position="167"/>
    </location>
</feature>
<protein>
    <submittedName>
        <fullName evidence="2">DDE superfamily endonuclease</fullName>
    </submittedName>
</protein>
<dbReference type="NCBIfam" id="NF033540">
    <property type="entry name" value="transpos_IS701"/>
    <property type="match status" value="1"/>
</dbReference>
<dbReference type="PANTHER" id="PTHR33627">
    <property type="entry name" value="TRANSPOSASE"/>
    <property type="match status" value="1"/>
</dbReference>
<dbReference type="PANTHER" id="PTHR33627:SF1">
    <property type="entry name" value="TRANSPOSASE"/>
    <property type="match status" value="1"/>
</dbReference>
<accession>A0A1H9VZC6</accession>
<dbReference type="AlphaFoldDB" id="A0A1H9VZC6"/>
<reference evidence="3" key="1">
    <citation type="submission" date="2016-10" db="EMBL/GenBank/DDBJ databases">
        <authorList>
            <person name="Varghese N."/>
            <person name="Submissions S."/>
        </authorList>
    </citation>
    <scope>NUCLEOTIDE SEQUENCE [LARGE SCALE GENOMIC DNA]</scope>
    <source>
        <strain evidence="3">CGMCC 4.3525</strain>
    </source>
</reference>
<evidence type="ECO:0000313" key="3">
    <source>
        <dbReference type="Proteomes" id="UP000199352"/>
    </source>
</evidence>
<dbReference type="InterPro" id="IPR039365">
    <property type="entry name" value="IS701-like"/>
</dbReference>
<dbReference type="InterPro" id="IPR012337">
    <property type="entry name" value="RNaseH-like_sf"/>
</dbReference>
<keyword evidence="2" id="KW-0255">Endonuclease</keyword>
<dbReference type="SUPFAM" id="SSF53098">
    <property type="entry name" value="Ribonuclease H-like"/>
    <property type="match status" value="1"/>
</dbReference>
<dbReference type="STRING" id="402600.SAMN05216188_12916"/>
<dbReference type="GO" id="GO:0004519">
    <property type="term" value="F:endonuclease activity"/>
    <property type="evidence" value="ECO:0007669"/>
    <property type="project" value="UniProtKB-KW"/>
</dbReference>
<keyword evidence="2" id="KW-0378">Hydrolase</keyword>